<dbReference type="OrthoDB" id="9807829at2"/>
<dbReference type="InterPro" id="IPR002942">
    <property type="entry name" value="S4_RNA-bd"/>
</dbReference>
<comment type="catalytic activity">
    <reaction evidence="4">
        <text>uridine(1911/1915/1917) in 23S rRNA = pseudouridine(1911/1915/1917) in 23S rRNA</text>
        <dbReference type="Rhea" id="RHEA:42524"/>
        <dbReference type="Rhea" id="RHEA-COMP:10097"/>
        <dbReference type="Rhea" id="RHEA-COMP:10098"/>
        <dbReference type="ChEBI" id="CHEBI:65314"/>
        <dbReference type="ChEBI" id="CHEBI:65315"/>
        <dbReference type="EC" id="5.4.99.23"/>
    </reaction>
</comment>
<dbReference type="InterPro" id="IPR006145">
    <property type="entry name" value="PsdUridine_synth_RsuA/RluA"/>
</dbReference>
<dbReference type="Pfam" id="PF00849">
    <property type="entry name" value="PseudoU_synth_2"/>
    <property type="match status" value="1"/>
</dbReference>
<evidence type="ECO:0000313" key="10">
    <source>
        <dbReference type="EMBL" id="EFY07360.1"/>
    </source>
</evidence>
<evidence type="ECO:0000256" key="6">
    <source>
        <dbReference type="PIRSR" id="PIRSR606225-1"/>
    </source>
</evidence>
<protein>
    <recommendedName>
        <fullName evidence="8">Pseudouridine synthase</fullName>
        <ecNumber evidence="8">5.4.99.-</ecNumber>
    </recommendedName>
</protein>
<feature type="domain" description="RNA-binding S4" evidence="9">
    <location>
        <begin position="16"/>
        <end position="81"/>
    </location>
</feature>
<accession>E8LJD7</accession>
<dbReference type="CDD" id="cd02869">
    <property type="entry name" value="PseudoU_synth_RluA_like"/>
    <property type="match status" value="1"/>
</dbReference>
<dbReference type="HOGENOM" id="CLU_016902_4_0_6"/>
<comment type="caution">
    <text evidence="10">The sequence shown here is derived from an EMBL/GenBank/DDBJ whole genome shotgun (WGS) entry which is preliminary data.</text>
</comment>
<proteinExistence type="inferred from homology"/>
<dbReference type="InterPro" id="IPR006224">
    <property type="entry name" value="PsdUridine_synth_RluA-like_CS"/>
</dbReference>
<keyword evidence="11" id="KW-1185">Reference proteome</keyword>
<dbReference type="SUPFAM" id="SSF55120">
    <property type="entry name" value="Pseudouridine synthase"/>
    <property type="match status" value="1"/>
</dbReference>
<dbReference type="SMART" id="SM00363">
    <property type="entry name" value="S4"/>
    <property type="match status" value="1"/>
</dbReference>
<feature type="active site" evidence="6">
    <location>
        <position position="137"/>
    </location>
</feature>
<evidence type="ECO:0000256" key="3">
    <source>
        <dbReference type="ARBA" id="ARBA00023235"/>
    </source>
</evidence>
<dbReference type="NCBIfam" id="TIGR00005">
    <property type="entry name" value="rluA_subfam"/>
    <property type="match status" value="1"/>
</dbReference>
<dbReference type="GO" id="GO:0003723">
    <property type="term" value="F:RNA binding"/>
    <property type="evidence" value="ECO:0007669"/>
    <property type="project" value="UniProtKB-KW"/>
</dbReference>
<dbReference type="InterPro" id="IPR050188">
    <property type="entry name" value="RluA_PseudoU_synthase"/>
</dbReference>
<dbReference type="EC" id="5.4.99.-" evidence="8"/>
<keyword evidence="2 7" id="KW-0694">RNA-binding</keyword>
<comment type="function">
    <text evidence="5">Responsible for synthesis of pseudouridine from uracil at positions 1911, 1915 and 1917 in 23S ribosomal RNA.</text>
</comment>
<evidence type="ECO:0000256" key="1">
    <source>
        <dbReference type="ARBA" id="ARBA00010876"/>
    </source>
</evidence>
<name>E8LJD7_SUCHY</name>
<evidence type="ECO:0000256" key="2">
    <source>
        <dbReference type="ARBA" id="ARBA00022884"/>
    </source>
</evidence>
<evidence type="ECO:0000259" key="9">
    <source>
        <dbReference type="SMART" id="SM00363"/>
    </source>
</evidence>
<evidence type="ECO:0000256" key="7">
    <source>
        <dbReference type="PROSITE-ProRule" id="PRU00182"/>
    </source>
</evidence>
<dbReference type="Proteomes" id="UP000018458">
    <property type="component" value="Unassembled WGS sequence"/>
</dbReference>
<dbReference type="SUPFAM" id="SSF55174">
    <property type="entry name" value="Alpha-L RNA-binding motif"/>
    <property type="match status" value="1"/>
</dbReference>
<dbReference type="PANTHER" id="PTHR21600:SF44">
    <property type="entry name" value="RIBOSOMAL LARGE SUBUNIT PSEUDOURIDINE SYNTHASE D"/>
    <property type="match status" value="1"/>
</dbReference>
<dbReference type="PROSITE" id="PS50889">
    <property type="entry name" value="S4"/>
    <property type="match status" value="1"/>
</dbReference>
<dbReference type="NCBIfam" id="NF008385">
    <property type="entry name" value="PRK11180.1"/>
    <property type="match status" value="1"/>
</dbReference>
<dbReference type="PROSITE" id="PS01129">
    <property type="entry name" value="PSI_RLU"/>
    <property type="match status" value="1"/>
</dbReference>
<comment type="similarity">
    <text evidence="1 8">Belongs to the pseudouridine synthase RluA family.</text>
</comment>
<dbReference type="Gene3D" id="3.30.2350.10">
    <property type="entry name" value="Pseudouridine synthase"/>
    <property type="match status" value="1"/>
</dbReference>
<keyword evidence="3 8" id="KW-0413">Isomerase</keyword>
<dbReference type="InterPro" id="IPR036986">
    <property type="entry name" value="S4_RNA-bd_sf"/>
</dbReference>
<dbReference type="InterPro" id="IPR020103">
    <property type="entry name" value="PsdUridine_synth_cat_dom_sf"/>
</dbReference>
<evidence type="ECO:0000256" key="4">
    <source>
        <dbReference type="ARBA" id="ARBA00036882"/>
    </source>
</evidence>
<dbReference type="PANTHER" id="PTHR21600">
    <property type="entry name" value="MITOCHONDRIAL RNA PSEUDOURIDINE SYNTHASE"/>
    <property type="match status" value="1"/>
</dbReference>
<dbReference type="CDD" id="cd00165">
    <property type="entry name" value="S4"/>
    <property type="match status" value="1"/>
</dbReference>
<dbReference type="InterPro" id="IPR006225">
    <property type="entry name" value="PsdUridine_synth_RluC/D"/>
</dbReference>
<evidence type="ECO:0000256" key="5">
    <source>
        <dbReference type="ARBA" id="ARBA00056072"/>
    </source>
</evidence>
<dbReference type="RefSeq" id="WP_009143025.1">
    <property type="nucleotide sequence ID" value="NZ_GL830976.1"/>
</dbReference>
<evidence type="ECO:0000256" key="8">
    <source>
        <dbReference type="RuleBase" id="RU362028"/>
    </source>
</evidence>
<reference evidence="10 11" key="1">
    <citation type="submission" date="2011-01" db="EMBL/GenBank/DDBJ databases">
        <authorList>
            <person name="Weinstock G."/>
            <person name="Sodergren E."/>
            <person name="Clifton S."/>
            <person name="Fulton L."/>
            <person name="Fulton B."/>
            <person name="Courtney L."/>
            <person name="Fronick C."/>
            <person name="Harrison M."/>
            <person name="Strong C."/>
            <person name="Farmer C."/>
            <person name="Delahaunty K."/>
            <person name="Markovic C."/>
            <person name="Hall O."/>
            <person name="Minx P."/>
            <person name="Tomlinson C."/>
            <person name="Mitreva M."/>
            <person name="Hou S."/>
            <person name="Chen J."/>
            <person name="Wollam A."/>
            <person name="Pepin K.H."/>
            <person name="Johnson M."/>
            <person name="Bhonagiri V."/>
            <person name="Zhang X."/>
            <person name="Suruliraj S."/>
            <person name="Warren W."/>
            <person name="Chinwalla A."/>
            <person name="Mardis E.R."/>
            <person name="Wilson R.K."/>
        </authorList>
    </citation>
    <scope>NUCLEOTIDE SEQUENCE [LARGE SCALE GENOMIC DNA]</scope>
    <source>
        <strain evidence="11">DSM 22608 / JCM 16073 / KCTC 15190 / YIT 12066</strain>
    </source>
</reference>
<evidence type="ECO:0000313" key="11">
    <source>
        <dbReference type="Proteomes" id="UP000018458"/>
    </source>
</evidence>
<dbReference type="Pfam" id="PF01479">
    <property type="entry name" value="S4"/>
    <property type="match status" value="1"/>
</dbReference>
<dbReference type="EMBL" id="AEVO01000039">
    <property type="protein sequence ID" value="EFY07360.1"/>
    <property type="molecule type" value="Genomic_DNA"/>
</dbReference>
<dbReference type="AlphaFoldDB" id="E8LJD7"/>
<dbReference type="eggNOG" id="COG0564">
    <property type="taxonomic scope" value="Bacteria"/>
</dbReference>
<dbReference type="Gene3D" id="3.10.290.10">
    <property type="entry name" value="RNA-binding S4 domain"/>
    <property type="match status" value="1"/>
</dbReference>
<dbReference type="GO" id="GO:0000455">
    <property type="term" value="P:enzyme-directed rRNA pseudouridine synthesis"/>
    <property type="evidence" value="ECO:0007669"/>
    <property type="project" value="TreeGrafter"/>
</dbReference>
<dbReference type="STRING" id="762983.HMPREF9444_00814"/>
<dbReference type="FunFam" id="3.30.2350.10:FF:000006">
    <property type="entry name" value="Pseudouridine synthase"/>
    <property type="match status" value="1"/>
</dbReference>
<comment type="catalytic activity">
    <reaction evidence="8">
        <text>a uridine in RNA = a pseudouridine in RNA</text>
        <dbReference type="Rhea" id="RHEA:48348"/>
        <dbReference type="Rhea" id="RHEA-COMP:12068"/>
        <dbReference type="Rhea" id="RHEA-COMP:12069"/>
        <dbReference type="ChEBI" id="CHEBI:65314"/>
        <dbReference type="ChEBI" id="CHEBI:65315"/>
    </reaction>
</comment>
<gene>
    <name evidence="10" type="ORF">HMPREF9444_00814</name>
</gene>
<sequence length="323" mass="36135">MPQNVILTITDEFHNKRLDAALGGLIDTHSRSTLREYIDEGKVAVDGVVITKPSIKVSSGQIVSVTIPDPEDLDAKPQDLPLDIIYQDDDILIINKPINFVVHPGAGIKDGTVMNAVLYHFPQTSSLPRAGIVHRLDKDTSGLMVIALSQLAQQVLTKAIAKHDVVREYEAIAEGQITAGGTIDAPIGRDPYVRTKMAVMPEGIGREAVTHYRVMERFRAHTRLRLRLETGRTHQIRVHMASIHHPLLGDNQYGGKRLKMLPGADEDLANMLRNYRHQALHAVHIEFAHPKTKENMSFDVPIPEEMSELIELLRKDYKEHGDF</sequence>
<dbReference type="GO" id="GO:0160140">
    <property type="term" value="F:23S rRNA pseudouridine(1911/1915/1917) synthase activity"/>
    <property type="evidence" value="ECO:0007669"/>
    <property type="project" value="UniProtKB-EC"/>
</dbReference>
<organism evidence="10 11">
    <name type="scientific">Succinatimonas hippei (strain DSM 22608 / JCM 16073 / KCTC 15190 / YIT 12066)</name>
    <dbReference type="NCBI Taxonomy" id="762983"/>
    <lineage>
        <taxon>Bacteria</taxon>
        <taxon>Pseudomonadati</taxon>
        <taxon>Pseudomonadota</taxon>
        <taxon>Gammaproteobacteria</taxon>
        <taxon>Aeromonadales</taxon>
        <taxon>Succinivibrionaceae</taxon>
        <taxon>Succinatimonas</taxon>
    </lineage>
</organism>